<organism evidence="1">
    <name type="scientific">marine metagenome</name>
    <dbReference type="NCBI Taxonomy" id="408172"/>
    <lineage>
        <taxon>unclassified sequences</taxon>
        <taxon>metagenomes</taxon>
        <taxon>ecological metagenomes</taxon>
    </lineage>
</organism>
<proteinExistence type="predicted"/>
<evidence type="ECO:0000313" key="1">
    <source>
        <dbReference type="EMBL" id="SVE25715.1"/>
    </source>
</evidence>
<protein>
    <submittedName>
        <fullName evidence="1">Uncharacterized protein</fullName>
    </submittedName>
</protein>
<feature type="non-terminal residue" evidence="1">
    <location>
        <position position="196"/>
    </location>
</feature>
<accession>A0A383C2A6</accession>
<sequence length="196" mass="23212">MNYDIGDLLNGWEFNPDEFLARRIRTGKGEEKLQIRIDMGVLQLELSGRPDGQTPHDCPSLLDYYQDLIKKRDEPGDLVLEEEECEDLFQEAWQFYHRYLSLFYLEDYEGVVADTEHALQIFDLVDEHAPNDAIRWYFEQYYPHAIMMQTRARAMLALDDDDYKAAMLAVEEGIAHIENFVEEWERIWFVDQPGHL</sequence>
<gene>
    <name evidence="1" type="ORF">METZ01_LOCUS478569</name>
</gene>
<name>A0A383C2A6_9ZZZZ</name>
<reference evidence="1" key="1">
    <citation type="submission" date="2018-05" db="EMBL/GenBank/DDBJ databases">
        <authorList>
            <person name="Lanie J.A."/>
            <person name="Ng W.-L."/>
            <person name="Kazmierczak K.M."/>
            <person name="Andrzejewski T.M."/>
            <person name="Davidsen T.M."/>
            <person name="Wayne K.J."/>
            <person name="Tettelin H."/>
            <person name="Glass J.I."/>
            <person name="Rusch D."/>
            <person name="Podicherti R."/>
            <person name="Tsui H.-C.T."/>
            <person name="Winkler M.E."/>
        </authorList>
    </citation>
    <scope>NUCLEOTIDE SEQUENCE</scope>
</reference>
<dbReference type="AlphaFoldDB" id="A0A383C2A6"/>
<dbReference type="EMBL" id="UINC01204815">
    <property type="protein sequence ID" value="SVE25715.1"/>
    <property type="molecule type" value="Genomic_DNA"/>
</dbReference>